<evidence type="ECO:0000256" key="1">
    <source>
        <dbReference type="SAM" id="Coils"/>
    </source>
</evidence>
<dbReference type="Pfam" id="PF04409">
    <property type="entry name" value="DUF530"/>
    <property type="match status" value="2"/>
</dbReference>
<organism evidence="2 3">
    <name type="scientific">Methanofervidicoccus abyssi</name>
    <dbReference type="NCBI Taxonomy" id="2082189"/>
    <lineage>
        <taxon>Archaea</taxon>
        <taxon>Methanobacteriati</taxon>
        <taxon>Methanobacteriota</taxon>
        <taxon>Methanomada group</taxon>
        <taxon>Methanococci</taxon>
        <taxon>Methanococcales</taxon>
        <taxon>Methanofervidicoccus</taxon>
    </lineage>
</organism>
<comment type="caution">
    <text evidence="2">The sequence shown here is derived from an EMBL/GenBank/DDBJ whole genome shotgun (WGS) entry which is preliminary data.</text>
</comment>
<accession>A0A401HQ61</accession>
<gene>
    <name evidence="2" type="ORF">MHHB_P0599</name>
</gene>
<name>A0A401HQ61_9EURY</name>
<feature type="coiled-coil region" evidence="1">
    <location>
        <begin position="240"/>
        <end position="267"/>
    </location>
</feature>
<evidence type="ECO:0000313" key="2">
    <source>
        <dbReference type="EMBL" id="GBF36369.1"/>
    </source>
</evidence>
<evidence type="ECO:0000313" key="3">
    <source>
        <dbReference type="Proteomes" id="UP000290527"/>
    </source>
</evidence>
<dbReference type="OrthoDB" id="85577at2157"/>
<keyword evidence="3" id="KW-1185">Reference proteome</keyword>
<dbReference type="RefSeq" id="WP_131007151.1">
    <property type="nucleotide sequence ID" value="NZ_BFAX01000003.1"/>
</dbReference>
<keyword evidence="1" id="KW-0175">Coiled coil</keyword>
<evidence type="ECO:0008006" key="4">
    <source>
        <dbReference type="Google" id="ProtNLM"/>
    </source>
</evidence>
<reference evidence="2 3" key="1">
    <citation type="journal article" date="2019" name="Int. J. Syst. Evol. Microbiol.">
        <title>Methanofervidicoccus abyssi gen. nov., sp. nov., a hydrogenotrophic methanogen, isolated from a hydrothermal vent chimney in the Mid-Cayman Spreading Center, the Caribbean Sea.</title>
        <authorList>
            <person name="Sakai S."/>
            <person name="Takaki Y."/>
            <person name="Miyazaki M."/>
            <person name="Ogawara M."/>
            <person name="Yanagawa K."/>
            <person name="Miyazaki J."/>
            <person name="Takai K."/>
        </authorList>
    </citation>
    <scope>NUCLEOTIDE SEQUENCE [LARGE SCALE GENOMIC DNA]</scope>
    <source>
        <strain evidence="2 3">HHB</strain>
    </source>
</reference>
<sequence>MDSSVLIRRCNEFLEELSKFREEMSSKFSENLDSDFYSNLIDILSRNLKILEDLKEKMELQGFDTPFIGVGKLKGCDEEDLYEIKSYVSYLRRMVDEKKGVLERVRYAIVSHRIALGHLKEKEGNRRIVHFLPYDGSNKNILFNMPTLFVRTYKRLLNILESEGKGILSSVTITFIVVEDGKRKLKRIKIEDENYEEYLKRNYGDVLITSIKKNYTKNKLISDSYVRKTLALSYLLAYWNEIERKIKKEYEEKLSEHQKELIEKYRNTVLDLREDVEGGVIDIRALEELKIKRIRMREELERLGIYKEGKLVEELESALRVEKEISEKFSYSIAVEYLSQDIFKYYLYKTPDERSKSSMFPSILPTPSPLNLRWMEIEGIDPVNVLDVKFLLEKELPKYSISIKDLGGVALYLIHGWDEVQRYGFRRKDVEEILKDMAPIDRLRSLLSKKGVDIKKLERYDSIKRERTKRFLDALSRL</sequence>
<dbReference type="EMBL" id="BFAX01000003">
    <property type="protein sequence ID" value="GBF36369.1"/>
    <property type="molecule type" value="Genomic_DNA"/>
</dbReference>
<dbReference type="Proteomes" id="UP000290527">
    <property type="component" value="Unassembled WGS sequence"/>
</dbReference>
<dbReference type="InterPro" id="IPR007503">
    <property type="entry name" value="DUF530"/>
</dbReference>
<protein>
    <recommendedName>
        <fullName evidence="4">DUF530 domain-containing protein</fullName>
    </recommendedName>
</protein>
<dbReference type="AlphaFoldDB" id="A0A401HQ61"/>
<proteinExistence type="predicted"/>